<accession>A0AAD1ZDE1</accession>
<evidence type="ECO:0000256" key="1">
    <source>
        <dbReference type="SAM" id="Phobius"/>
    </source>
</evidence>
<reference evidence="2" key="1">
    <citation type="submission" date="2023-05" db="EMBL/GenBank/DDBJ databases">
        <authorList>
            <person name="Huff M."/>
        </authorList>
    </citation>
    <scope>NUCLEOTIDE SEQUENCE</scope>
</reference>
<dbReference type="AlphaFoldDB" id="A0AAD1ZDE1"/>
<evidence type="ECO:0000313" key="3">
    <source>
        <dbReference type="Proteomes" id="UP000834106"/>
    </source>
</evidence>
<organism evidence="2 3">
    <name type="scientific">Fraxinus pennsylvanica</name>
    <dbReference type="NCBI Taxonomy" id="56036"/>
    <lineage>
        <taxon>Eukaryota</taxon>
        <taxon>Viridiplantae</taxon>
        <taxon>Streptophyta</taxon>
        <taxon>Embryophyta</taxon>
        <taxon>Tracheophyta</taxon>
        <taxon>Spermatophyta</taxon>
        <taxon>Magnoliopsida</taxon>
        <taxon>eudicotyledons</taxon>
        <taxon>Gunneridae</taxon>
        <taxon>Pentapetalae</taxon>
        <taxon>asterids</taxon>
        <taxon>lamiids</taxon>
        <taxon>Lamiales</taxon>
        <taxon>Oleaceae</taxon>
        <taxon>Oleeae</taxon>
        <taxon>Fraxinus</taxon>
    </lineage>
</organism>
<gene>
    <name evidence="2" type="ORF">FPE_LOCUS15123</name>
</gene>
<proteinExistence type="predicted"/>
<keyword evidence="1" id="KW-0472">Membrane</keyword>
<feature type="transmembrane region" description="Helical" evidence="1">
    <location>
        <begin position="84"/>
        <end position="104"/>
    </location>
</feature>
<dbReference type="EMBL" id="OU503044">
    <property type="protein sequence ID" value="CAI9767693.1"/>
    <property type="molecule type" value="Genomic_DNA"/>
</dbReference>
<protein>
    <submittedName>
        <fullName evidence="2">Uncharacterized protein</fullName>
    </submittedName>
</protein>
<name>A0AAD1ZDE1_9LAMI</name>
<keyword evidence="1" id="KW-1133">Transmembrane helix</keyword>
<evidence type="ECO:0000313" key="2">
    <source>
        <dbReference type="EMBL" id="CAI9767693.1"/>
    </source>
</evidence>
<keyword evidence="1" id="KW-0812">Transmembrane</keyword>
<sequence length="111" mass="12221">MRSAHRSSPEPEVSSRCSISSFYTSTASTLCSVSLMSFSQRCELMKPPTPIMQIVIDFIGFLSRSTLPLAIFELRTNFFDNTDWVILLIVGGVVGLLVALDYLLKATGRLG</sequence>
<keyword evidence="3" id="KW-1185">Reference proteome</keyword>
<dbReference type="Proteomes" id="UP000834106">
    <property type="component" value="Chromosome 9"/>
</dbReference>